<organism evidence="2 3">
    <name type="scientific">Absicoccus porci</name>
    <dbReference type="NCBI Taxonomy" id="2486576"/>
    <lineage>
        <taxon>Bacteria</taxon>
        <taxon>Bacillati</taxon>
        <taxon>Bacillota</taxon>
        <taxon>Erysipelotrichia</taxon>
        <taxon>Erysipelotrichales</taxon>
        <taxon>Erysipelotrichaceae</taxon>
        <taxon>Absicoccus</taxon>
    </lineage>
</organism>
<gene>
    <name evidence="2" type="ORF">EDX97_10325</name>
</gene>
<accession>A0A3N0HYT9</accession>
<dbReference type="PANTHER" id="PTHR43013">
    <property type="entry name" value="GLUTAMYL-TRNA REDUCTASE"/>
    <property type="match status" value="1"/>
</dbReference>
<dbReference type="Pfam" id="PF05201">
    <property type="entry name" value="GlutR_N"/>
    <property type="match status" value="1"/>
</dbReference>
<dbReference type="EMBL" id="RJQC01000004">
    <property type="protein sequence ID" value="RNM29380.1"/>
    <property type="molecule type" value="Genomic_DNA"/>
</dbReference>
<evidence type="ECO:0000313" key="2">
    <source>
        <dbReference type="EMBL" id="RNM29380.1"/>
    </source>
</evidence>
<dbReference type="OrthoDB" id="110209at2"/>
<dbReference type="InterPro" id="IPR015895">
    <property type="entry name" value="4pyrrol_synth_GluRdtase_N"/>
</dbReference>
<evidence type="ECO:0000313" key="3">
    <source>
        <dbReference type="Proteomes" id="UP000276568"/>
    </source>
</evidence>
<dbReference type="GO" id="GO:0019353">
    <property type="term" value="P:protoporphyrinogen IX biosynthetic process from glutamate"/>
    <property type="evidence" value="ECO:0007669"/>
    <property type="project" value="TreeGrafter"/>
</dbReference>
<keyword evidence="3" id="KW-1185">Reference proteome</keyword>
<dbReference type="SUPFAM" id="SSF69742">
    <property type="entry name" value="Glutamyl tRNA-reductase catalytic, N-terminal domain"/>
    <property type="match status" value="1"/>
</dbReference>
<name>A0A3N0HYT9_9FIRM</name>
<dbReference type="GO" id="GO:0008883">
    <property type="term" value="F:glutamyl-tRNA reductase activity"/>
    <property type="evidence" value="ECO:0007669"/>
    <property type="project" value="InterPro"/>
</dbReference>
<dbReference type="PANTHER" id="PTHR43013:SF1">
    <property type="entry name" value="GLUTAMYL-TRNA REDUCTASE"/>
    <property type="match status" value="1"/>
</dbReference>
<protein>
    <recommendedName>
        <fullName evidence="1">Glutamyl-tRNA reductase N-terminal domain-containing protein</fullName>
    </recommendedName>
</protein>
<reference evidence="2 3" key="1">
    <citation type="submission" date="2018-11" db="EMBL/GenBank/DDBJ databases">
        <title>Clostridium sp. nov., a member of the family Erysipelotrichaceae isolated from pig faeces.</title>
        <authorList>
            <person name="Chang Y.-H."/>
        </authorList>
    </citation>
    <scope>NUCLEOTIDE SEQUENCE [LARGE SCALE GENOMIC DNA]</scope>
    <source>
        <strain evidence="2 3">YH-panp20</strain>
    </source>
</reference>
<sequence>MQLKKKQFFDQIEGQCVLLSTCNWLEIYFDIDIDAMEDQLCRFKDLDCDVMMPYFATYTSVGAIRHLARVACGMDSMVLGEDEIFSQVKEAYEYSRQFKKTTYSFHTIFQRVMKTVKQIKT</sequence>
<dbReference type="Proteomes" id="UP000276568">
    <property type="component" value="Unassembled WGS sequence"/>
</dbReference>
<dbReference type="AlphaFoldDB" id="A0A3N0HYT9"/>
<proteinExistence type="predicted"/>
<evidence type="ECO:0000259" key="1">
    <source>
        <dbReference type="Pfam" id="PF05201"/>
    </source>
</evidence>
<comment type="caution">
    <text evidence="2">The sequence shown here is derived from an EMBL/GenBank/DDBJ whole genome shotgun (WGS) entry which is preliminary data.</text>
</comment>
<feature type="domain" description="Glutamyl-tRNA reductase N-terminal" evidence="1">
    <location>
        <begin position="14"/>
        <end position="121"/>
    </location>
</feature>
<dbReference type="Gene3D" id="3.30.460.30">
    <property type="entry name" value="Glutamyl-tRNA reductase, N-terminal domain"/>
    <property type="match status" value="1"/>
</dbReference>
<dbReference type="InterPro" id="IPR036343">
    <property type="entry name" value="GluRdtase_N_sf"/>
</dbReference>
<dbReference type="GO" id="GO:0050661">
    <property type="term" value="F:NADP binding"/>
    <property type="evidence" value="ECO:0007669"/>
    <property type="project" value="InterPro"/>
</dbReference>
<dbReference type="RefSeq" id="WP_128521067.1">
    <property type="nucleotide sequence ID" value="NZ_RJQC01000004.1"/>
</dbReference>